<accession>A0A248JZ11</accession>
<gene>
    <name evidence="2" type="ORF">Y958_23680</name>
</gene>
<dbReference type="Pfam" id="PF22513">
    <property type="entry name" value="FitA-like_RHH"/>
    <property type="match status" value="1"/>
</dbReference>
<name>A0A248JZ11_9PROT</name>
<organism evidence="2 3">
    <name type="scientific">Nitrospirillum viridazoti CBAmc</name>
    <dbReference type="NCBI Taxonomy" id="1441467"/>
    <lineage>
        <taxon>Bacteria</taxon>
        <taxon>Pseudomonadati</taxon>
        <taxon>Pseudomonadota</taxon>
        <taxon>Alphaproteobacteria</taxon>
        <taxon>Rhodospirillales</taxon>
        <taxon>Azospirillaceae</taxon>
        <taxon>Nitrospirillum</taxon>
        <taxon>Nitrospirillum viridazoti</taxon>
    </lineage>
</organism>
<protein>
    <submittedName>
        <fullName evidence="2">Plasmid stabilization protein</fullName>
    </submittedName>
</protein>
<feature type="domain" description="Antitoxin FitA-like ribbon-helix-helix" evidence="1">
    <location>
        <begin position="2"/>
        <end position="39"/>
    </location>
</feature>
<sequence length="83" mass="9190">MASLTIRNMEEPLESRLRAQAAGHGRSMEEEARHILQAVLVHDLPPAPTDLAGSIRRRFAPFGGVELALPPRELLRNPPSFPE</sequence>
<dbReference type="GO" id="GO:0006355">
    <property type="term" value="P:regulation of DNA-templated transcription"/>
    <property type="evidence" value="ECO:0007669"/>
    <property type="project" value="InterPro"/>
</dbReference>
<dbReference type="InterPro" id="IPR010985">
    <property type="entry name" value="Ribbon_hlx_hlx"/>
</dbReference>
<dbReference type="InterPro" id="IPR053853">
    <property type="entry name" value="FitA-like_RHH"/>
</dbReference>
<proteinExistence type="predicted"/>
<dbReference type="AlphaFoldDB" id="A0A248JZ11"/>
<evidence type="ECO:0000313" key="3">
    <source>
        <dbReference type="Proteomes" id="UP000197153"/>
    </source>
</evidence>
<keyword evidence="3" id="KW-1185">Reference proteome</keyword>
<evidence type="ECO:0000313" key="2">
    <source>
        <dbReference type="EMBL" id="ASG23955.1"/>
    </source>
</evidence>
<reference evidence="2 3" key="1">
    <citation type="submission" date="2017-06" db="EMBL/GenBank/DDBJ databases">
        <title>Complete genome sequence of Nitrospirillum amazonense strain CBAmC, an endophytic nitrogen-fixing and plant growth-promoting bacterium, isolated from sugarcane.</title>
        <authorList>
            <person name="Schwab S."/>
            <person name="dos Santos Teixeira K.R."/>
            <person name="Simoes Araujo J.L."/>
            <person name="Soares Vidal M."/>
            <person name="Borges de Freitas H.R."/>
            <person name="Rivello Crivelaro A.L."/>
            <person name="Bueno de Camargo Nunes A."/>
            <person name="dos Santos C.M."/>
            <person name="Palmeira da Silva Rosa D."/>
            <person name="da Silva Padilha D."/>
            <person name="da Silva E."/>
            <person name="Araujo Terra L."/>
            <person name="Soares Mendes V."/>
            <person name="Farinelli L."/>
            <person name="Magalhaes Cruz L."/>
            <person name="Baldani J.I."/>
        </authorList>
    </citation>
    <scope>NUCLEOTIDE SEQUENCE [LARGE SCALE GENOMIC DNA]</scope>
    <source>
        <strain evidence="2 3">CBAmC</strain>
    </source>
</reference>
<dbReference type="KEGG" id="nao:Y958_23680"/>
<dbReference type="Gene3D" id="1.10.1220.10">
    <property type="entry name" value="Met repressor-like"/>
    <property type="match status" value="1"/>
</dbReference>
<dbReference type="Proteomes" id="UP000197153">
    <property type="component" value="Chromosome 3"/>
</dbReference>
<dbReference type="SUPFAM" id="SSF47598">
    <property type="entry name" value="Ribbon-helix-helix"/>
    <property type="match status" value="1"/>
</dbReference>
<dbReference type="EMBL" id="CP022112">
    <property type="protein sequence ID" value="ASG23955.1"/>
    <property type="molecule type" value="Genomic_DNA"/>
</dbReference>
<dbReference type="InterPro" id="IPR013321">
    <property type="entry name" value="Arc_rbn_hlx_hlx"/>
</dbReference>
<evidence type="ECO:0000259" key="1">
    <source>
        <dbReference type="Pfam" id="PF22513"/>
    </source>
</evidence>